<dbReference type="InterPro" id="IPR020472">
    <property type="entry name" value="WD40_PAC1"/>
</dbReference>
<comment type="similarity">
    <text evidence="1">Belongs to the WD repeat G protein beta family.</text>
</comment>
<dbReference type="PIRSF" id="PIRSF002394">
    <property type="entry name" value="GN-bd_beta"/>
    <property type="match status" value="1"/>
</dbReference>
<dbReference type="EMBL" id="LLZZ01000132">
    <property type="protein sequence ID" value="KTB01102.1"/>
    <property type="molecule type" value="Genomic_DNA"/>
</dbReference>
<accession>A0A0W0CNX7</accession>
<evidence type="ECO:0000256" key="6">
    <source>
        <dbReference type="SAM" id="Coils"/>
    </source>
</evidence>
<dbReference type="InterPro" id="IPR015943">
    <property type="entry name" value="WD40/YVTN_repeat-like_dom_sf"/>
</dbReference>
<dbReference type="GO" id="GO:0001403">
    <property type="term" value="P:invasive growth in response to glucose limitation"/>
    <property type="evidence" value="ECO:0007669"/>
    <property type="project" value="EnsemblFungi"/>
</dbReference>
<keyword evidence="6" id="KW-0175">Coiled coil</keyword>
<dbReference type="InterPro" id="IPR019775">
    <property type="entry name" value="WD40_repeat_CS"/>
</dbReference>
<evidence type="ECO:0000313" key="9">
    <source>
        <dbReference type="Proteomes" id="UP000054886"/>
    </source>
</evidence>
<dbReference type="Gene3D" id="2.130.10.10">
    <property type="entry name" value="YVTN repeat-like/Quinoprotein amine dehydrogenase"/>
    <property type="match status" value="1"/>
</dbReference>
<dbReference type="GO" id="GO:0043577">
    <property type="term" value="P:chemotropism"/>
    <property type="evidence" value="ECO:0007669"/>
    <property type="project" value="EnsemblFungi"/>
</dbReference>
<dbReference type="PROSITE" id="PS50294">
    <property type="entry name" value="WD_REPEATS_REGION"/>
    <property type="match status" value="2"/>
</dbReference>
<dbReference type="GO" id="GO:0019901">
    <property type="term" value="F:protein kinase binding"/>
    <property type="evidence" value="ECO:0007669"/>
    <property type="project" value="EnsemblFungi"/>
</dbReference>
<dbReference type="VEuPathDB" id="FungiDB:GVI51_L02541"/>
<dbReference type="Proteomes" id="UP000054886">
    <property type="component" value="Unassembled WGS sequence"/>
</dbReference>
<dbReference type="GO" id="GO:0097110">
    <property type="term" value="F:scaffold protein binding"/>
    <property type="evidence" value="ECO:0007669"/>
    <property type="project" value="EnsemblFungi"/>
</dbReference>
<evidence type="ECO:0000313" key="8">
    <source>
        <dbReference type="EMBL" id="KTB12612.1"/>
    </source>
</evidence>
<dbReference type="CDD" id="cd00200">
    <property type="entry name" value="WD40"/>
    <property type="match status" value="1"/>
</dbReference>
<evidence type="ECO:0000256" key="2">
    <source>
        <dbReference type="ARBA" id="ARBA00022574"/>
    </source>
</evidence>
<dbReference type="GO" id="GO:0031682">
    <property type="term" value="F:G-protein gamma-subunit binding"/>
    <property type="evidence" value="ECO:0007669"/>
    <property type="project" value="EnsemblFungi"/>
</dbReference>
<feature type="repeat" description="WD" evidence="5">
    <location>
        <begin position="170"/>
        <end position="210"/>
    </location>
</feature>
<dbReference type="GO" id="GO:0120171">
    <property type="term" value="C:Cdc24p-Far1p-Gbetagamma complex"/>
    <property type="evidence" value="ECO:0007669"/>
    <property type="project" value="EnsemblFungi"/>
</dbReference>
<protein>
    <submittedName>
        <fullName evidence="7">Guanine nucleotide-binding protein subunit beta</fullName>
    </submittedName>
</protein>
<dbReference type="GO" id="GO:1903260">
    <property type="term" value="P:protein localization to mating projection tip"/>
    <property type="evidence" value="ECO:0007669"/>
    <property type="project" value="EnsemblFungi"/>
</dbReference>
<evidence type="ECO:0000256" key="3">
    <source>
        <dbReference type="ARBA" id="ARBA00022737"/>
    </source>
</evidence>
<evidence type="ECO:0000313" key="7">
    <source>
        <dbReference type="EMBL" id="KTB01102.1"/>
    </source>
</evidence>
<dbReference type="PROSITE" id="PS00678">
    <property type="entry name" value="WD_REPEATS_1"/>
    <property type="match status" value="1"/>
</dbReference>
<dbReference type="Pfam" id="PF00400">
    <property type="entry name" value="WD40"/>
    <property type="match status" value="1"/>
</dbReference>
<dbReference type="GO" id="GO:0031680">
    <property type="term" value="C:G-protein beta/gamma-subunit complex"/>
    <property type="evidence" value="ECO:0007669"/>
    <property type="project" value="EnsemblFungi"/>
</dbReference>
<dbReference type="PRINTS" id="PR00320">
    <property type="entry name" value="GPROTEINBRPT"/>
</dbReference>
<keyword evidence="3" id="KW-0677">Repeat</keyword>
<reference evidence="7 9" key="1">
    <citation type="submission" date="2015-10" db="EMBL/GenBank/DDBJ databases">
        <title>Draft genomes sequences of Candida glabrata isolates 1A, 1B, 2A, 2B, 3A and 3B.</title>
        <authorList>
            <person name="Haavelsrud O.E."/>
            <person name="Gaustad P."/>
        </authorList>
    </citation>
    <scope>NUCLEOTIDE SEQUENCE [LARGE SCALE GENOMIC DNA]</scope>
    <source>
        <strain evidence="7">910700640</strain>
    </source>
</reference>
<feature type="repeat" description="WD" evidence="5">
    <location>
        <begin position="378"/>
        <end position="409"/>
    </location>
</feature>
<keyword evidence="2 5" id="KW-0853">WD repeat</keyword>
<gene>
    <name evidence="7" type="ORF">AO440_004549</name>
    <name evidence="8" type="ORF">AO440_005867</name>
</gene>
<evidence type="ECO:0000256" key="1">
    <source>
        <dbReference type="ARBA" id="ARBA00009768"/>
    </source>
</evidence>
<evidence type="ECO:0000256" key="4">
    <source>
        <dbReference type="ARBA" id="ARBA00023224"/>
    </source>
</evidence>
<dbReference type="PRINTS" id="PR00319">
    <property type="entry name" value="GPROTEINB"/>
</dbReference>
<sequence>MNTIGTGNIISQYLNTSNNSSDELKVVVQEQIEKARNETKDLQNQIEKVKARKQDTNLLEMTASVPAITPGAINLKPVGILKGHTNKIADFRWSRDSKLILSASQDGFMIVWDSLTGLKRSAIPLDSQWVLTCALSPSGALAASAGLNNNCTIYRMPRGSAVQQNVTSIFKGHTGYISGVEFVSESRVVTSSGDMTCALWDIPKAKRVREYSDHLGDVLAISIPVTNLSKNNMFASCGSDGYTFIWDVRSPSAVQQFSIGSCDSNCLKFFPDGNSVAVGNDDGTISLFDLRADCTIALYSINDRGSPLQKENVFLNSNEYQSSSSSPKSPISLATNYFEDRGVISLDFSGSGRLMYSCYINLGCQVWDVLKGEVVYSLEGHGNRLAGVKCSPDGMAICTGSWDQTLKLWTPQYEKTKTH</sequence>
<dbReference type="Pfam" id="PF25391">
    <property type="entry name" value="WD40_Gbeta"/>
    <property type="match status" value="1"/>
</dbReference>
<dbReference type="SUPFAM" id="SSF50978">
    <property type="entry name" value="WD40 repeat-like"/>
    <property type="match status" value="1"/>
</dbReference>
<dbReference type="VEuPathDB" id="FungiDB:GWK60_L12485"/>
<dbReference type="SMART" id="SM00320">
    <property type="entry name" value="WD40"/>
    <property type="match status" value="7"/>
</dbReference>
<dbReference type="GO" id="GO:0031267">
    <property type="term" value="F:small GTPase binding"/>
    <property type="evidence" value="ECO:0007669"/>
    <property type="project" value="EnsemblFungi"/>
</dbReference>
<organism evidence="7 9">
    <name type="scientific">Candida glabrata</name>
    <name type="common">Yeast</name>
    <name type="synonym">Torulopsis glabrata</name>
    <dbReference type="NCBI Taxonomy" id="5478"/>
    <lineage>
        <taxon>Eukaryota</taxon>
        <taxon>Fungi</taxon>
        <taxon>Dikarya</taxon>
        <taxon>Ascomycota</taxon>
        <taxon>Saccharomycotina</taxon>
        <taxon>Saccharomycetes</taxon>
        <taxon>Saccharomycetales</taxon>
        <taxon>Saccharomycetaceae</taxon>
        <taxon>Nakaseomyces</taxon>
    </lineage>
</organism>
<dbReference type="GO" id="GO:0005937">
    <property type="term" value="C:mating projection"/>
    <property type="evidence" value="ECO:0007669"/>
    <property type="project" value="EnsemblFungi"/>
</dbReference>
<dbReference type="OMA" id="PLDSQWV"/>
<comment type="caution">
    <text evidence="7">The sequence shown here is derived from an EMBL/GenBank/DDBJ whole genome shotgun (WGS) entry which is preliminary data.</text>
</comment>
<dbReference type="VEuPathDB" id="FungiDB:CAGL0L02761g"/>
<dbReference type="GO" id="GO:0061951">
    <property type="term" value="P:establishment of protein localization to plasma membrane"/>
    <property type="evidence" value="ECO:0007669"/>
    <property type="project" value="EnsemblFungi"/>
</dbReference>
<dbReference type="PANTHER" id="PTHR19850">
    <property type="entry name" value="GUANINE NUCLEOTIDE-BINDING PROTEIN BETA G PROTEIN BETA"/>
    <property type="match status" value="1"/>
</dbReference>
<dbReference type="EMBL" id="LLZZ01000019">
    <property type="protein sequence ID" value="KTB12612.1"/>
    <property type="molecule type" value="Genomic_DNA"/>
</dbReference>
<dbReference type="VEuPathDB" id="FungiDB:B1J91_L02761g"/>
<feature type="coiled-coil region" evidence="6">
    <location>
        <begin position="25"/>
        <end position="59"/>
    </location>
</feature>
<dbReference type="GO" id="GO:0000750">
    <property type="term" value="P:pheromone-dependent signal transduction involved in conjugation with cellular fusion"/>
    <property type="evidence" value="ECO:0007669"/>
    <property type="project" value="EnsemblFungi"/>
</dbReference>
<proteinExistence type="inferred from homology"/>
<dbReference type="InterPro" id="IPR036322">
    <property type="entry name" value="WD40_repeat_dom_sf"/>
</dbReference>
<dbReference type="AlphaFoldDB" id="A0A0W0CNX7"/>
<dbReference type="InterPro" id="IPR001632">
    <property type="entry name" value="WD40_G-protein_beta-like"/>
</dbReference>
<name>A0A0W0CNX7_CANGB</name>
<feature type="repeat" description="WD" evidence="5">
    <location>
        <begin position="81"/>
        <end position="113"/>
    </location>
</feature>
<dbReference type="PROSITE" id="PS50082">
    <property type="entry name" value="WD_REPEATS_2"/>
    <property type="match status" value="3"/>
</dbReference>
<dbReference type="InterPro" id="IPR001680">
    <property type="entry name" value="WD40_rpt"/>
</dbReference>
<keyword evidence="4" id="KW-0807">Transducer</keyword>
<dbReference type="InterPro" id="IPR016346">
    <property type="entry name" value="G-protein_beta_1-5"/>
</dbReference>
<evidence type="ECO:0000256" key="5">
    <source>
        <dbReference type="PROSITE-ProRule" id="PRU00221"/>
    </source>
</evidence>
<dbReference type="GO" id="GO:0005834">
    <property type="term" value="C:heterotrimeric G-protein complex"/>
    <property type="evidence" value="ECO:0007669"/>
    <property type="project" value="EnsemblFungi"/>
</dbReference>
<dbReference type="GO" id="GO:0001965">
    <property type="term" value="F:G-protein alpha-subunit binding"/>
    <property type="evidence" value="ECO:0007669"/>
    <property type="project" value="EnsemblFungi"/>
</dbReference>